<dbReference type="GO" id="GO:0009190">
    <property type="term" value="P:cyclic nucleotide biosynthetic process"/>
    <property type="evidence" value="ECO:0007669"/>
    <property type="project" value="InterPro"/>
</dbReference>
<name>D8LQG0_ECTSI</name>
<dbReference type="PANTHER" id="PTHR47455">
    <property type="entry name" value="ADENYLYL CYCLASE BETA"/>
    <property type="match status" value="1"/>
</dbReference>
<sequence length="82" mass="8719">MIVMSSDERFKRKTGVGIATGHMCTGIIGKPNFRSEYALAGDVVNLAARLAAASEKGENGVLCDEATLQSLTGEVCKGRRYP</sequence>
<dbReference type="InterPro" id="IPR029787">
    <property type="entry name" value="Nucleotide_cyclase"/>
</dbReference>
<accession>D8LQG0</accession>
<dbReference type="Proteomes" id="UP000002630">
    <property type="component" value="Linkage Group LG04"/>
</dbReference>
<protein>
    <recommendedName>
        <fullName evidence="1">Guanylate cyclase domain-containing protein</fullName>
    </recommendedName>
</protein>
<evidence type="ECO:0000313" key="2">
    <source>
        <dbReference type="EMBL" id="CBN78724.1"/>
    </source>
</evidence>
<gene>
    <name evidence="2" type="ORF">Esi_0006_0088</name>
</gene>
<dbReference type="SUPFAM" id="SSF55073">
    <property type="entry name" value="Nucleotide cyclase"/>
    <property type="match status" value="1"/>
</dbReference>
<evidence type="ECO:0000259" key="1">
    <source>
        <dbReference type="PROSITE" id="PS50125"/>
    </source>
</evidence>
<feature type="domain" description="Guanylate cyclase" evidence="1">
    <location>
        <begin position="1"/>
        <end position="51"/>
    </location>
</feature>
<dbReference type="EMBL" id="FN648818">
    <property type="protein sequence ID" value="CBN78724.1"/>
    <property type="molecule type" value="Genomic_DNA"/>
</dbReference>
<dbReference type="InterPro" id="IPR001054">
    <property type="entry name" value="A/G_cyclase"/>
</dbReference>
<dbReference type="EMBL" id="FN649729">
    <property type="protein sequence ID" value="CBN78724.1"/>
    <property type="molecule type" value="Genomic_DNA"/>
</dbReference>
<dbReference type="PANTHER" id="PTHR47455:SF1">
    <property type="entry name" value="GUANYLATE CYCLASE DOMAIN-CONTAINING PROTEIN"/>
    <property type="match status" value="1"/>
</dbReference>
<dbReference type="Pfam" id="PF00211">
    <property type="entry name" value="Guanylate_cyc"/>
    <property type="match status" value="1"/>
</dbReference>
<dbReference type="PROSITE" id="PS50125">
    <property type="entry name" value="GUANYLATE_CYCLASE_2"/>
    <property type="match status" value="1"/>
</dbReference>
<organism evidence="2 3">
    <name type="scientific">Ectocarpus siliculosus</name>
    <name type="common">Brown alga</name>
    <name type="synonym">Conferva siliculosa</name>
    <dbReference type="NCBI Taxonomy" id="2880"/>
    <lineage>
        <taxon>Eukaryota</taxon>
        <taxon>Sar</taxon>
        <taxon>Stramenopiles</taxon>
        <taxon>Ochrophyta</taxon>
        <taxon>PX clade</taxon>
        <taxon>Phaeophyceae</taxon>
        <taxon>Ectocarpales</taxon>
        <taxon>Ectocarpaceae</taxon>
        <taxon>Ectocarpus</taxon>
    </lineage>
</organism>
<dbReference type="GO" id="GO:0035556">
    <property type="term" value="P:intracellular signal transduction"/>
    <property type="evidence" value="ECO:0007669"/>
    <property type="project" value="InterPro"/>
</dbReference>
<reference evidence="2 3" key="1">
    <citation type="journal article" date="2010" name="Nature">
        <title>The Ectocarpus genome and the independent evolution of multicellularity in brown algae.</title>
        <authorList>
            <person name="Cock J.M."/>
            <person name="Sterck L."/>
            <person name="Rouze P."/>
            <person name="Scornet D."/>
            <person name="Allen A.E."/>
            <person name="Amoutzias G."/>
            <person name="Anthouard V."/>
            <person name="Artiguenave F."/>
            <person name="Aury J.M."/>
            <person name="Badger J.H."/>
            <person name="Beszteri B."/>
            <person name="Billiau K."/>
            <person name="Bonnet E."/>
            <person name="Bothwell J.H."/>
            <person name="Bowler C."/>
            <person name="Boyen C."/>
            <person name="Brownlee C."/>
            <person name="Carrano C.J."/>
            <person name="Charrier B."/>
            <person name="Cho G.Y."/>
            <person name="Coelho S.M."/>
            <person name="Collen J."/>
            <person name="Corre E."/>
            <person name="Da Silva C."/>
            <person name="Delage L."/>
            <person name="Delaroque N."/>
            <person name="Dittami S.M."/>
            <person name="Doulbeau S."/>
            <person name="Elias M."/>
            <person name="Farnham G."/>
            <person name="Gachon C.M."/>
            <person name="Gschloessl B."/>
            <person name="Heesch S."/>
            <person name="Jabbari K."/>
            <person name="Jubin C."/>
            <person name="Kawai H."/>
            <person name="Kimura K."/>
            <person name="Kloareg B."/>
            <person name="Kupper F.C."/>
            <person name="Lang D."/>
            <person name="Le Bail A."/>
            <person name="Leblanc C."/>
            <person name="Lerouge P."/>
            <person name="Lohr M."/>
            <person name="Lopez P.J."/>
            <person name="Martens C."/>
            <person name="Maumus F."/>
            <person name="Michel G."/>
            <person name="Miranda-Saavedra D."/>
            <person name="Morales J."/>
            <person name="Moreau H."/>
            <person name="Motomura T."/>
            <person name="Nagasato C."/>
            <person name="Napoli C.A."/>
            <person name="Nelson D.R."/>
            <person name="Nyvall-Collen P."/>
            <person name="Peters A.F."/>
            <person name="Pommier C."/>
            <person name="Potin P."/>
            <person name="Poulain J."/>
            <person name="Quesneville H."/>
            <person name="Read B."/>
            <person name="Rensing S.A."/>
            <person name="Ritter A."/>
            <person name="Rousvoal S."/>
            <person name="Samanta M."/>
            <person name="Samson G."/>
            <person name="Schroeder D.C."/>
            <person name="Segurens B."/>
            <person name="Strittmatter M."/>
            <person name="Tonon T."/>
            <person name="Tregear J.W."/>
            <person name="Valentin K."/>
            <person name="von Dassow P."/>
            <person name="Yamagishi T."/>
            <person name="Van de Peer Y."/>
            <person name="Wincker P."/>
        </authorList>
    </citation>
    <scope>NUCLEOTIDE SEQUENCE [LARGE SCALE GENOMIC DNA]</scope>
    <source>
        <strain evidence="3">Ec32 / CCAP1310/4</strain>
    </source>
</reference>
<proteinExistence type="predicted"/>
<dbReference type="Gene3D" id="3.30.70.1230">
    <property type="entry name" value="Nucleotide cyclase"/>
    <property type="match status" value="1"/>
</dbReference>
<dbReference type="OrthoDB" id="194468at2759"/>
<evidence type="ECO:0000313" key="3">
    <source>
        <dbReference type="Proteomes" id="UP000002630"/>
    </source>
</evidence>
<keyword evidence="3" id="KW-1185">Reference proteome</keyword>
<dbReference type="InParanoid" id="D8LQG0"/>
<dbReference type="AlphaFoldDB" id="D8LQG0"/>